<dbReference type="Proteomes" id="UP000485058">
    <property type="component" value="Unassembled WGS sequence"/>
</dbReference>
<proteinExistence type="predicted"/>
<reference evidence="1 2" key="1">
    <citation type="submission" date="2020-02" db="EMBL/GenBank/DDBJ databases">
        <title>Draft genome sequence of Haematococcus lacustris strain NIES-144.</title>
        <authorList>
            <person name="Morimoto D."/>
            <person name="Nakagawa S."/>
            <person name="Yoshida T."/>
            <person name="Sawayama S."/>
        </authorList>
    </citation>
    <scope>NUCLEOTIDE SEQUENCE [LARGE SCALE GENOMIC DNA]</scope>
    <source>
        <strain evidence="1 2">NIES-144</strain>
    </source>
</reference>
<organism evidence="1 2">
    <name type="scientific">Haematococcus lacustris</name>
    <name type="common">Green alga</name>
    <name type="synonym">Haematococcus pluvialis</name>
    <dbReference type="NCBI Taxonomy" id="44745"/>
    <lineage>
        <taxon>Eukaryota</taxon>
        <taxon>Viridiplantae</taxon>
        <taxon>Chlorophyta</taxon>
        <taxon>core chlorophytes</taxon>
        <taxon>Chlorophyceae</taxon>
        <taxon>CS clade</taxon>
        <taxon>Chlamydomonadales</taxon>
        <taxon>Haematococcaceae</taxon>
        <taxon>Haematococcus</taxon>
    </lineage>
</organism>
<evidence type="ECO:0000313" key="2">
    <source>
        <dbReference type="Proteomes" id="UP000485058"/>
    </source>
</evidence>
<dbReference type="EMBL" id="BLLF01001373">
    <property type="protein sequence ID" value="GFH18875.1"/>
    <property type="molecule type" value="Genomic_DNA"/>
</dbReference>
<comment type="caution">
    <text evidence="1">The sequence shown here is derived from an EMBL/GenBank/DDBJ whole genome shotgun (WGS) entry which is preliminary data.</text>
</comment>
<protein>
    <submittedName>
        <fullName evidence="1">Uncharacterized protein</fullName>
    </submittedName>
</protein>
<dbReference type="AlphaFoldDB" id="A0A699ZB01"/>
<feature type="non-terminal residue" evidence="1">
    <location>
        <position position="100"/>
    </location>
</feature>
<gene>
    <name evidence="1" type="ORF">HaLaN_15745</name>
</gene>
<keyword evidence="2" id="KW-1185">Reference proteome</keyword>
<accession>A0A699ZB01</accession>
<name>A0A699ZB01_HAELA</name>
<evidence type="ECO:0000313" key="1">
    <source>
        <dbReference type="EMBL" id="GFH18875.1"/>
    </source>
</evidence>
<sequence>MIIGEGLSVGEALSTMIIGSSPSCQPNLAVASQLAKAVADSVETAFLKDAHGCLEAAVNLGASTWPTFMDKEVFNAASAACTANTPPDQADALITTAVAR</sequence>